<dbReference type="InterPro" id="IPR036938">
    <property type="entry name" value="PAP2/HPO_sf"/>
</dbReference>
<dbReference type="PANTHER" id="PTHR10165">
    <property type="entry name" value="LIPID PHOSPHATE PHOSPHATASE"/>
    <property type="match status" value="1"/>
</dbReference>
<evidence type="ECO:0000256" key="6">
    <source>
        <dbReference type="SAM" id="MobiDB-lite"/>
    </source>
</evidence>
<dbReference type="GO" id="GO:0006644">
    <property type="term" value="P:phospholipid metabolic process"/>
    <property type="evidence" value="ECO:0007669"/>
    <property type="project" value="InterPro"/>
</dbReference>
<feature type="transmembrane region" description="Helical" evidence="7">
    <location>
        <begin position="282"/>
        <end position="300"/>
    </location>
</feature>
<feature type="compositionally biased region" description="Basic and acidic residues" evidence="6">
    <location>
        <begin position="334"/>
        <end position="343"/>
    </location>
</feature>
<evidence type="ECO:0000259" key="8">
    <source>
        <dbReference type="SMART" id="SM00014"/>
    </source>
</evidence>
<dbReference type="GO" id="GO:0046839">
    <property type="term" value="P:phospholipid dephosphorylation"/>
    <property type="evidence" value="ECO:0007669"/>
    <property type="project" value="TreeGrafter"/>
</dbReference>
<dbReference type="InterPro" id="IPR000326">
    <property type="entry name" value="PAP2/HPO"/>
</dbReference>
<evidence type="ECO:0000313" key="9">
    <source>
        <dbReference type="EnsemblMetazoa" id="CLYHEMP022968.1"/>
    </source>
</evidence>
<dbReference type="GeneID" id="136817125"/>
<dbReference type="RefSeq" id="XP_066929561.1">
    <property type="nucleotide sequence ID" value="XM_067073460.1"/>
</dbReference>
<name>A0A7M5XH67_9CNID</name>
<dbReference type="Proteomes" id="UP000594262">
    <property type="component" value="Unplaced"/>
</dbReference>
<keyword evidence="5 7" id="KW-0472">Membrane</keyword>
<reference evidence="9" key="1">
    <citation type="submission" date="2021-01" db="UniProtKB">
        <authorList>
            <consortium name="EnsemblMetazoa"/>
        </authorList>
    </citation>
    <scope>IDENTIFICATION</scope>
</reference>
<accession>A0A7M5XH67</accession>
<protein>
    <recommendedName>
        <fullName evidence="8">Phosphatidic acid phosphatase type 2/haloperoxidase domain-containing protein</fullName>
    </recommendedName>
</protein>
<evidence type="ECO:0000256" key="5">
    <source>
        <dbReference type="ARBA" id="ARBA00023136"/>
    </source>
</evidence>
<dbReference type="AlphaFoldDB" id="A0A7M5XH67"/>
<evidence type="ECO:0000256" key="1">
    <source>
        <dbReference type="ARBA" id="ARBA00004141"/>
    </source>
</evidence>
<organism evidence="9 10">
    <name type="scientific">Clytia hemisphaerica</name>
    <dbReference type="NCBI Taxonomy" id="252671"/>
    <lineage>
        <taxon>Eukaryota</taxon>
        <taxon>Metazoa</taxon>
        <taxon>Cnidaria</taxon>
        <taxon>Hydrozoa</taxon>
        <taxon>Hydroidolina</taxon>
        <taxon>Leptothecata</taxon>
        <taxon>Obeliida</taxon>
        <taxon>Clytiidae</taxon>
        <taxon>Clytia</taxon>
    </lineage>
</organism>
<keyword evidence="4 7" id="KW-1133">Transmembrane helix</keyword>
<dbReference type="EnsemblMetazoa" id="CLYHEMT022968.1">
    <property type="protein sequence ID" value="CLYHEMP022968.1"/>
    <property type="gene ID" value="CLYHEMG022968"/>
</dbReference>
<dbReference type="OrthoDB" id="8907274at2759"/>
<feature type="transmembrane region" description="Helical" evidence="7">
    <location>
        <begin position="100"/>
        <end position="125"/>
    </location>
</feature>
<feature type="region of interest" description="Disordered" evidence="6">
    <location>
        <begin position="310"/>
        <end position="351"/>
    </location>
</feature>
<evidence type="ECO:0000256" key="4">
    <source>
        <dbReference type="ARBA" id="ARBA00022989"/>
    </source>
</evidence>
<dbReference type="CDD" id="cd03384">
    <property type="entry name" value="PAP2_wunen"/>
    <property type="match status" value="1"/>
</dbReference>
<dbReference type="GO" id="GO:0008195">
    <property type="term" value="F:phosphatidate phosphatase activity"/>
    <property type="evidence" value="ECO:0007669"/>
    <property type="project" value="TreeGrafter"/>
</dbReference>
<dbReference type="GO" id="GO:0007165">
    <property type="term" value="P:signal transduction"/>
    <property type="evidence" value="ECO:0007669"/>
    <property type="project" value="TreeGrafter"/>
</dbReference>
<dbReference type="SMART" id="SM00014">
    <property type="entry name" value="acidPPc"/>
    <property type="match status" value="1"/>
</dbReference>
<dbReference type="Gene3D" id="1.20.144.10">
    <property type="entry name" value="Phosphatidic acid phosphatase type 2/haloperoxidase"/>
    <property type="match status" value="1"/>
</dbReference>
<proteinExistence type="inferred from homology"/>
<comment type="subcellular location">
    <subcellularLocation>
        <location evidence="1">Membrane</location>
        <topology evidence="1">Multi-pass membrane protein</topology>
    </subcellularLocation>
</comment>
<comment type="similarity">
    <text evidence="2">Belongs to the PA-phosphatase related phosphoesterase family.</text>
</comment>
<dbReference type="InterPro" id="IPR043216">
    <property type="entry name" value="PAP-like"/>
</dbReference>
<sequence length="351" mass="39548">MTNRNRQYRAVYEPLIIKIDRGTNYSDSYLTRYTMADVDTDTSGTRPSVSSYRLFTFVSNILAIIILLVVFLVFETLLSPFNRGFFCDDESIAKPYRHEAISAVLVSVLALLFVIGVVMVCDIMNKKIFKIKQLEKTQMAPCRIQPWVYTMLARIVFGLVGLGICMVFVDVIKIMVGRLRPHFLAVCKPDLNNCTRGVFYDFSACHVTDEKKFKEAKKSFPSGHSGAASYGTVFAALYIQYAIRPIQTNLLKPVTQMLVLLGGIAVCLTRISDYFHHWSDVLGGWIIGMLSALYAIHFLLRLPSDFQSTPSYNTSHTRRKASDAEMGKMGVCNDTKRHPDDIRSTSPLTDA</sequence>
<feature type="transmembrane region" description="Helical" evidence="7">
    <location>
        <begin position="146"/>
        <end position="169"/>
    </location>
</feature>
<dbReference type="GO" id="GO:0005886">
    <property type="term" value="C:plasma membrane"/>
    <property type="evidence" value="ECO:0007669"/>
    <property type="project" value="TreeGrafter"/>
</dbReference>
<dbReference type="PANTHER" id="PTHR10165:SF103">
    <property type="entry name" value="PHOSPHOLIPID PHOSPHATASE HOMOLOG 1.2 HOMOLOG"/>
    <property type="match status" value="1"/>
</dbReference>
<dbReference type="SUPFAM" id="SSF48317">
    <property type="entry name" value="Acid phosphatase/Vanadium-dependent haloperoxidase"/>
    <property type="match status" value="1"/>
</dbReference>
<feature type="transmembrane region" description="Helical" evidence="7">
    <location>
        <begin position="258"/>
        <end position="276"/>
    </location>
</feature>
<dbReference type="Pfam" id="PF01569">
    <property type="entry name" value="PAP2"/>
    <property type="match status" value="1"/>
</dbReference>
<feature type="domain" description="Phosphatidic acid phosphatase type 2/haloperoxidase" evidence="8">
    <location>
        <begin position="157"/>
        <end position="296"/>
    </location>
</feature>
<evidence type="ECO:0000256" key="3">
    <source>
        <dbReference type="ARBA" id="ARBA00022692"/>
    </source>
</evidence>
<evidence type="ECO:0000256" key="2">
    <source>
        <dbReference type="ARBA" id="ARBA00008816"/>
    </source>
</evidence>
<feature type="transmembrane region" description="Helical" evidence="7">
    <location>
        <begin position="54"/>
        <end position="74"/>
    </location>
</feature>
<keyword evidence="3 7" id="KW-0812">Transmembrane</keyword>
<evidence type="ECO:0000256" key="7">
    <source>
        <dbReference type="SAM" id="Phobius"/>
    </source>
</evidence>
<feature type="transmembrane region" description="Helical" evidence="7">
    <location>
        <begin position="227"/>
        <end position="246"/>
    </location>
</feature>
<keyword evidence="10" id="KW-1185">Reference proteome</keyword>
<evidence type="ECO:0000313" key="10">
    <source>
        <dbReference type="Proteomes" id="UP000594262"/>
    </source>
</evidence>